<feature type="region of interest" description="Disordered" evidence="7">
    <location>
        <begin position="971"/>
        <end position="1050"/>
    </location>
</feature>
<organism evidence="9 10">
    <name type="scientific">Sporothrix stenoceras</name>
    <dbReference type="NCBI Taxonomy" id="5173"/>
    <lineage>
        <taxon>Eukaryota</taxon>
        <taxon>Fungi</taxon>
        <taxon>Dikarya</taxon>
        <taxon>Ascomycota</taxon>
        <taxon>Pezizomycotina</taxon>
        <taxon>Sordariomycetes</taxon>
        <taxon>Sordariomycetidae</taxon>
        <taxon>Ophiostomatales</taxon>
        <taxon>Ophiostomataceae</taxon>
        <taxon>Sporothrix</taxon>
    </lineage>
</organism>
<evidence type="ECO:0000256" key="6">
    <source>
        <dbReference type="ARBA" id="ARBA00022807"/>
    </source>
</evidence>
<dbReference type="PROSITE" id="PS00972">
    <property type="entry name" value="USP_1"/>
    <property type="match status" value="1"/>
</dbReference>
<dbReference type="InterPro" id="IPR018200">
    <property type="entry name" value="USP_CS"/>
</dbReference>
<proteinExistence type="predicted"/>
<sequence length="1068" mass="113523">MNNGHLPAGRAGLGAGAGQGMADMSGGGFGGPQGNNGGGGGANGHNGHNGHNNGLNGHNGYHNNHNGHHGGRGGGPRRGGRYHGNNYNHNNQHHSGHHGGYSNQHGGQYQQQMFQQPYMQPYGGQQYGYQPMPYIHNPPYMQFQQPQQQYGRPSIPGAFASMGMHMTAQPGVLPHQQQPPPPQGQQHAPLTPLTQHAQGLPHNMQQPPHVSPYAPNVQNVPLVVSTQQAQQQLPPQYPLHGMIPPHQQDPSAGIASFQPPPPIQTSVGGLPSSLPPHIPIPPRGDVPHNGANPYGAAENFPPAPLNPIPTQSTSTPMSAISNQPNPPSTIQGTITPSTDAGPTPTSEADQASPQASFETPSTVQATPKNATPAVAQAPEPRKRFLAPLPWLSMPDEAFPPRRTTARRNRRDMGGFENVELPSSQYDTSTTTTAAPAAPTATPKTPKPAPASTSATTPTPVKASVTSPTVPAVPVIPALPVRPAASKPTTDGAVADGAATEAAEHTKEGEAAPVDGEAAATNGEAAQPAAAPAPSGPKLWTGLFSKVAAAANAGANGADATNGHAANGTNGTAGAFTKSNVNSLAEAVSSYRVGTADKVAFIEPRGLINTGNMCYMNSVLQVLTFCIPFYDFLDQVGQKAAFSFKSETPMIDAMIMFLREFKVIDRADPTALQKRLKSDDLERFGDAFTPEFVYNAIKQLPRFSSMIRGHQQDAEEFLGFLLESLNEECAKVMQDAANAANTNGSSPTSAHATPALSVTSETGDASGGWLEVGPRQRAAETRSSGHAVTSPINSIFSGLLRSELRVPGRKDSVTLEPYQSLQLHIDSPEVRNIVDALRNLTIPETLHADFKSPQGKDVSATKQVYIEDLPPVLILHLKRFQFDWQGNGTVKIWKKIGYPLELEIPREIFSRLKRNTFVTEKLPRYRLNAVVYHHGKQASGGHYTVDALREDGREWIRLDDTVIRRIRREEVAQGGAEESGAVSATPSSTPSTTAAPKSTSSTPTPANRFAGMGDGDAGDSDNDWSAPVNGNGKKWSSVANGATSPKNKVPKENIKDNKVAYLLFYQRIN</sequence>
<evidence type="ECO:0000256" key="3">
    <source>
        <dbReference type="ARBA" id="ARBA00022670"/>
    </source>
</evidence>
<feature type="region of interest" description="Disordered" evidence="7">
    <location>
        <begin position="170"/>
        <end position="190"/>
    </location>
</feature>
<dbReference type="InterPro" id="IPR050164">
    <property type="entry name" value="Peptidase_C19"/>
</dbReference>
<dbReference type="PROSITE" id="PS00973">
    <property type="entry name" value="USP_2"/>
    <property type="match status" value="1"/>
</dbReference>
<keyword evidence="4" id="KW-0833">Ubl conjugation pathway</keyword>
<feature type="compositionally biased region" description="Polar residues" evidence="7">
    <location>
        <begin position="308"/>
        <end position="369"/>
    </location>
</feature>
<dbReference type="PANTHER" id="PTHR24006">
    <property type="entry name" value="UBIQUITIN CARBOXYL-TERMINAL HYDROLASE"/>
    <property type="match status" value="1"/>
</dbReference>
<keyword evidence="5" id="KW-0378">Hydrolase</keyword>
<evidence type="ECO:0000256" key="4">
    <source>
        <dbReference type="ARBA" id="ARBA00022786"/>
    </source>
</evidence>
<evidence type="ECO:0000313" key="10">
    <source>
        <dbReference type="Proteomes" id="UP001583186"/>
    </source>
</evidence>
<evidence type="ECO:0000313" key="9">
    <source>
        <dbReference type="EMBL" id="KAL1902745.1"/>
    </source>
</evidence>
<feature type="compositionally biased region" description="Low complexity" evidence="7">
    <location>
        <begin position="482"/>
        <end position="500"/>
    </location>
</feature>
<protein>
    <recommendedName>
        <fullName evidence="2">ubiquitinyl hydrolase 1</fullName>
        <ecNumber evidence="2">3.4.19.12</ecNumber>
    </recommendedName>
</protein>
<feature type="compositionally biased region" description="Pro residues" evidence="7">
    <location>
        <begin position="273"/>
        <end position="284"/>
    </location>
</feature>
<evidence type="ECO:0000256" key="5">
    <source>
        <dbReference type="ARBA" id="ARBA00022801"/>
    </source>
</evidence>
<feature type="compositionally biased region" description="Low complexity" evidence="7">
    <location>
        <begin position="982"/>
        <end position="1005"/>
    </location>
</feature>
<feature type="compositionally biased region" description="Polar residues" evidence="7">
    <location>
        <begin position="195"/>
        <end position="208"/>
    </location>
</feature>
<feature type="region of interest" description="Disordered" evidence="7">
    <location>
        <begin position="226"/>
        <end position="466"/>
    </location>
</feature>
<evidence type="ECO:0000259" key="8">
    <source>
        <dbReference type="PROSITE" id="PS50235"/>
    </source>
</evidence>
<name>A0ABR3ZRN6_9PEZI</name>
<dbReference type="PANTHER" id="PTHR24006:SF687">
    <property type="entry name" value="UBIQUITIN CARBOXYL-TERMINAL HYDROLASE 10"/>
    <property type="match status" value="1"/>
</dbReference>
<feature type="domain" description="USP" evidence="8">
    <location>
        <begin position="604"/>
        <end position="983"/>
    </location>
</feature>
<dbReference type="InterPro" id="IPR038765">
    <property type="entry name" value="Papain-like_cys_pep_sf"/>
</dbReference>
<keyword evidence="6" id="KW-0788">Thiol protease</keyword>
<feature type="region of interest" description="Disordered" evidence="7">
    <location>
        <begin position="195"/>
        <end position="214"/>
    </location>
</feature>
<feature type="compositionally biased region" description="Low complexity" evidence="7">
    <location>
        <begin position="427"/>
        <end position="466"/>
    </location>
</feature>
<feature type="compositionally biased region" description="Gly residues" evidence="7">
    <location>
        <begin position="24"/>
        <end position="44"/>
    </location>
</feature>
<dbReference type="EMBL" id="JAWCUI010000004">
    <property type="protein sequence ID" value="KAL1902745.1"/>
    <property type="molecule type" value="Genomic_DNA"/>
</dbReference>
<gene>
    <name evidence="9" type="ORF">Sste5346_001188</name>
</gene>
<feature type="compositionally biased region" description="Polar residues" evidence="7">
    <location>
        <begin position="1036"/>
        <end position="1045"/>
    </location>
</feature>
<keyword evidence="3" id="KW-0645">Protease</keyword>
<accession>A0ABR3ZRN6</accession>
<dbReference type="InterPro" id="IPR028889">
    <property type="entry name" value="USP"/>
</dbReference>
<dbReference type="PROSITE" id="PS50235">
    <property type="entry name" value="USP_3"/>
    <property type="match status" value="1"/>
</dbReference>
<dbReference type="InterPro" id="IPR001394">
    <property type="entry name" value="Peptidase_C19_UCH"/>
</dbReference>
<feature type="region of interest" description="Disordered" evidence="7">
    <location>
        <begin position="482"/>
        <end position="510"/>
    </location>
</feature>
<feature type="region of interest" description="Disordered" evidence="7">
    <location>
        <begin position="739"/>
        <end position="783"/>
    </location>
</feature>
<dbReference type="Proteomes" id="UP001583186">
    <property type="component" value="Unassembled WGS sequence"/>
</dbReference>
<feature type="compositionally biased region" description="Low complexity" evidence="7">
    <location>
        <begin position="45"/>
        <end position="64"/>
    </location>
</feature>
<keyword evidence="10" id="KW-1185">Reference proteome</keyword>
<evidence type="ECO:0000256" key="2">
    <source>
        <dbReference type="ARBA" id="ARBA00012759"/>
    </source>
</evidence>
<dbReference type="CDD" id="cd02257">
    <property type="entry name" value="Peptidase_C19"/>
    <property type="match status" value="1"/>
</dbReference>
<comment type="caution">
    <text evidence="9">The sequence shown here is derived from an EMBL/GenBank/DDBJ whole genome shotgun (WGS) entry which is preliminary data.</text>
</comment>
<reference evidence="9 10" key="1">
    <citation type="journal article" date="2024" name="IMA Fungus">
        <title>IMA Genome - F19 : A genome assembly and annotation guide to empower mycologists, including annotated draft genome sequences of Ceratocystis pirilliformis, Diaporthe australafricana, Fusarium ophioides, Paecilomyces lecythidis, and Sporothrix stenoceras.</title>
        <authorList>
            <person name="Aylward J."/>
            <person name="Wilson A.M."/>
            <person name="Visagie C.M."/>
            <person name="Spraker J."/>
            <person name="Barnes I."/>
            <person name="Buitendag C."/>
            <person name="Ceriani C."/>
            <person name="Del Mar Angel L."/>
            <person name="du Plessis D."/>
            <person name="Fuchs T."/>
            <person name="Gasser K."/>
            <person name="Kramer D."/>
            <person name="Li W."/>
            <person name="Munsamy K."/>
            <person name="Piso A."/>
            <person name="Price J.L."/>
            <person name="Sonnekus B."/>
            <person name="Thomas C."/>
            <person name="van der Nest A."/>
            <person name="van Dijk A."/>
            <person name="van Heerden A."/>
            <person name="van Vuuren N."/>
            <person name="Yilmaz N."/>
            <person name="Duong T.A."/>
            <person name="van der Merwe N.A."/>
            <person name="Wingfield M.J."/>
            <person name="Wingfield B.D."/>
        </authorList>
    </citation>
    <scope>NUCLEOTIDE SEQUENCE [LARGE SCALE GENOMIC DNA]</scope>
    <source>
        <strain evidence="9 10">CMW 5346</strain>
    </source>
</reference>
<dbReference type="SUPFAM" id="SSF54001">
    <property type="entry name" value="Cysteine proteinases"/>
    <property type="match status" value="1"/>
</dbReference>
<evidence type="ECO:0000256" key="7">
    <source>
        <dbReference type="SAM" id="MobiDB-lite"/>
    </source>
</evidence>
<dbReference type="EC" id="3.4.19.12" evidence="2"/>
<dbReference type="Gene3D" id="3.90.70.10">
    <property type="entry name" value="Cysteine proteinases"/>
    <property type="match status" value="1"/>
</dbReference>
<feature type="compositionally biased region" description="Polar residues" evidence="7">
    <location>
        <begin position="739"/>
        <end position="762"/>
    </location>
</feature>
<evidence type="ECO:0000256" key="1">
    <source>
        <dbReference type="ARBA" id="ARBA00000707"/>
    </source>
</evidence>
<dbReference type="Pfam" id="PF00443">
    <property type="entry name" value="UCH"/>
    <property type="match status" value="1"/>
</dbReference>
<feature type="region of interest" description="Disordered" evidence="7">
    <location>
        <begin position="24"/>
        <end position="108"/>
    </location>
</feature>
<comment type="catalytic activity">
    <reaction evidence="1">
        <text>Thiol-dependent hydrolysis of ester, thioester, amide, peptide and isopeptide bonds formed by the C-terminal Gly of ubiquitin (a 76-residue protein attached to proteins as an intracellular targeting signal).</text>
        <dbReference type="EC" id="3.4.19.12"/>
    </reaction>
</comment>